<dbReference type="EMBL" id="BK015136">
    <property type="protein sequence ID" value="DAD92466.1"/>
    <property type="molecule type" value="Genomic_DNA"/>
</dbReference>
<organism evidence="1">
    <name type="scientific">Siphoviridae sp. ctzEj35</name>
    <dbReference type="NCBI Taxonomy" id="2826528"/>
    <lineage>
        <taxon>Viruses</taxon>
        <taxon>Duplodnaviria</taxon>
        <taxon>Heunggongvirae</taxon>
        <taxon>Uroviricota</taxon>
        <taxon>Caudoviricetes</taxon>
    </lineage>
</organism>
<accession>A0A8S5NDX8</accession>
<sequence length="31" mass="3712">MRQTGRERFLHLRNKTTLSKNSKTWPMVTGH</sequence>
<name>A0A8S5NDX8_9CAUD</name>
<proteinExistence type="predicted"/>
<evidence type="ECO:0000313" key="1">
    <source>
        <dbReference type="EMBL" id="DAD92466.1"/>
    </source>
</evidence>
<reference evidence="1" key="1">
    <citation type="journal article" date="2021" name="Proc. Natl. Acad. Sci. U.S.A.">
        <title>A Catalog of Tens of Thousands of Viruses from Human Metagenomes Reveals Hidden Associations with Chronic Diseases.</title>
        <authorList>
            <person name="Tisza M.J."/>
            <person name="Buck C.B."/>
        </authorList>
    </citation>
    <scope>NUCLEOTIDE SEQUENCE</scope>
    <source>
        <strain evidence="1">CtzEj35</strain>
    </source>
</reference>
<protein>
    <submittedName>
        <fullName evidence="1">Uncharacterized protein</fullName>
    </submittedName>
</protein>